<dbReference type="InterPro" id="IPR001828">
    <property type="entry name" value="ANF_lig-bd_rcpt"/>
</dbReference>
<evidence type="ECO:0000256" key="2">
    <source>
        <dbReference type="ARBA" id="ARBA00022692"/>
    </source>
</evidence>
<dbReference type="EMBL" id="NCKV01003264">
    <property type="protein sequence ID" value="RWS25902.1"/>
    <property type="molecule type" value="Genomic_DNA"/>
</dbReference>
<dbReference type="OrthoDB" id="2150267at2759"/>
<evidence type="ECO:0000256" key="3">
    <source>
        <dbReference type="ARBA" id="ARBA00022989"/>
    </source>
</evidence>
<dbReference type="STRING" id="299467.A0A443SEH2"/>
<comment type="subcellular location">
    <subcellularLocation>
        <location evidence="1">Membrane</location>
    </subcellularLocation>
</comment>
<accession>A0A443SEH2</accession>
<dbReference type="PANTHER" id="PTHR10519">
    <property type="entry name" value="GABA-B RECEPTOR"/>
    <property type="match status" value="1"/>
</dbReference>
<name>A0A443SEH2_9ACAR</name>
<evidence type="ECO:0000256" key="8">
    <source>
        <dbReference type="ARBA" id="ARBA00023224"/>
    </source>
</evidence>
<organism evidence="10 11">
    <name type="scientific">Leptotrombidium deliense</name>
    <dbReference type="NCBI Taxonomy" id="299467"/>
    <lineage>
        <taxon>Eukaryota</taxon>
        <taxon>Metazoa</taxon>
        <taxon>Ecdysozoa</taxon>
        <taxon>Arthropoda</taxon>
        <taxon>Chelicerata</taxon>
        <taxon>Arachnida</taxon>
        <taxon>Acari</taxon>
        <taxon>Acariformes</taxon>
        <taxon>Trombidiformes</taxon>
        <taxon>Prostigmata</taxon>
        <taxon>Anystina</taxon>
        <taxon>Parasitengona</taxon>
        <taxon>Trombiculoidea</taxon>
        <taxon>Trombiculidae</taxon>
        <taxon>Leptotrombidium</taxon>
    </lineage>
</organism>
<keyword evidence="4" id="KW-0297">G-protein coupled receptor</keyword>
<evidence type="ECO:0000256" key="1">
    <source>
        <dbReference type="ARBA" id="ARBA00004370"/>
    </source>
</evidence>
<evidence type="ECO:0000313" key="11">
    <source>
        <dbReference type="Proteomes" id="UP000288716"/>
    </source>
</evidence>
<protein>
    <submittedName>
        <fullName evidence="10">Gamma-aminobutyric acid type B receptor subunit 2-like protein</fullName>
    </submittedName>
</protein>
<keyword evidence="11" id="KW-1185">Reference proteome</keyword>
<dbReference type="GO" id="GO:0007214">
    <property type="term" value="P:gamma-aminobutyric acid signaling pathway"/>
    <property type="evidence" value="ECO:0007669"/>
    <property type="project" value="TreeGrafter"/>
</dbReference>
<evidence type="ECO:0000256" key="4">
    <source>
        <dbReference type="ARBA" id="ARBA00023040"/>
    </source>
</evidence>
<dbReference type="GO" id="GO:0004965">
    <property type="term" value="F:G protein-coupled GABA receptor activity"/>
    <property type="evidence" value="ECO:0007669"/>
    <property type="project" value="InterPro"/>
</dbReference>
<evidence type="ECO:0000256" key="6">
    <source>
        <dbReference type="ARBA" id="ARBA00023170"/>
    </source>
</evidence>
<dbReference type="Gene3D" id="3.40.50.2300">
    <property type="match status" value="2"/>
</dbReference>
<dbReference type="InterPro" id="IPR002455">
    <property type="entry name" value="GPCR3_GABA-B"/>
</dbReference>
<gene>
    <name evidence="10" type="ORF">B4U80_04359</name>
</gene>
<keyword evidence="7" id="KW-0325">Glycoprotein</keyword>
<evidence type="ECO:0000256" key="7">
    <source>
        <dbReference type="ARBA" id="ARBA00023180"/>
    </source>
</evidence>
<proteinExistence type="predicted"/>
<dbReference type="GO" id="GO:0038039">
    <property type="term" value="C:G protein-coupled receptor heterodimeric complex"/>
    <property type="evidence" value="ECO:0007669"/>
    <property type="project" value="TreeGrafter"/>
</dbReference>
<dbReference type="AlphaFoldDB" id="A0A443SEH2"/>
<evidence type="ECO:0000259" key="9">
    <source>
        <dbReference type="Pfam" id="PF01094"/>
    </source>
</evidence>
<keyword evidence="5" id="KW-0472">Membrane</keyword>
<keyword evidence="2" id="KW-0812">Transmembrane</keyword>
<keyword evidence="8" id="KW-0807">Transducer</keyword>
<keyword evidence="3" id="KW-1133">Transmembrane helix</keyword>
<reference evidence="10 11" key="1">
    <citation type="journal article" date="2018" name="Gigascience">
        <title>Genomes of trombidid mites reveal novel predicted allergens and laterally-transferred genes associated with secondary metabolism.</title>
        <authorList>
            <person name="Dong X."/>
            <person name="Chaisiri K."/>
            <person name="Xia D."/>
            <person name="Armstrong S.D."/>
            <person name="Fang Y."/>
            <person name="Donnelly M.J."/>
            <person name="Kadowaki T."/>
            <person name="McGarry J.W."/>
            <person name="Darby A.C."/>
            <person name="Makepeace B.L."/>
        </authorList>
    </citation>
    <scope>NUCLEOTIDE SEQUENCE [LARGE SCALE GENOMIC DNA]</scope>
    <source>
        <strain evidence="10">UoL-UT</strain>
    </source>
</reference>
<dbReference type="Pfam" id="PF01094">
    <property type="entry name" value="ANF_receptor"/>
    <property type="match status" value="1"/>
</dbReference>
<dbReference type="Proteomes" id="UP000288716">
    <property type="component" value="Unassembled WGS sequence"/>
</dbReference>
<feature type="domain" description="Receptor ligand binding region" evidence="9">
    <location>
        <begin position="2"/>
        <end position="79"/>
    </location>
</feature>
<dbReference type="SUPFAM" id="SSF53822">
    <property type="entry name" value="Periplasmic binding protein-like I"/>
    <property type="match status" value="1"/>
</dbReference>
<evidence type="ECO:0000256" key="5">
    <source>
        <dbReference type="ARBA" id="ARBA00023136"/>
    </source>
</evidence>
<dbReference type="VEuPathDB" id="VectorBase:LDEU006138"/>
<comment type="caution">
    <text evidence="10">The sequence shown here is derived from an EMBL/GenBank/DDBJ whole genome shotgun (WGS) entry which is preliminary data.</text>
</comment>
<dbReference type="PANTHER" id="PTHR10519:SF74">
    <property type="entry name" value="GAMMA-AMINOBUTYRIC ACID TYPE B RECEPTOR SUBUNIT 2"/>
    <property type="match status" value="1"/>
</dbReference>
<evidence type="ECO:0000313" key="10">
    <source>
        <dbReference type="EMBL" id="RWS25902.1"/>
    </source>
</evidence>
<sequence length="84" mass="9499">MFFGDACNQVTEPIAKAAKFFQVIQLSYADTDPRYNAEKLPNLFRVVPSESASNPARVALLKKFNWARVGTIYQNSQRYGPIVE</sequence>
<dbReference type="InterPro" id="IPR028082">
    <property type="entry name" value="Peripla_BP_I"/>
</dbReference>
<keyword evidence="6 10" id="KW-0675">Receptor</keyword>